<dbReference type="Proteomes" id="UP001351900">
    <property type="component" value="Unassembled WGS sequence"/>
</dbReference>
<keyword evidence="1" id="KW-1133">Transmembrane helix</keyword>
<proteinExistence type="predicted"/>
<keyword evidence="1" id="KW-0472">Membrane</keyword>
<accession>A0ABU7V8H4</accession>
<dbReference type="EMBL" id="JAZHOV010000004">
    <property type="protein sequence ID" value="MEF2255084.1"/>
    <property type="molecule type" value="Genomic_DNA"/>
</dbReference>
<evidence type="ECO:0000259" key="2">
    <source>
        <dbReference type="Pfam" id="PF07811"/>
    </source>
</evidence>
<comment type="caution">
    <text evidence="3">The sequence shown here is derived from an EMBL/GenBank/DDBJ whole genome shotgun (WGS) entry which is preliminary data.</text>
</comment>
<protein>
    <submittedName>
        <fullName evidence="3">TadE/TadG family type IV pilus assembly protein</fullName>
    </submittedName>
</protein>
<name>A0ABU7V8H4_9MICO</name>
<organism evidence="3 4">
    <name type="scientific">Microbacterium schleiferi</name>
    <dbReference type="NCBI Taxonomy" id="69362"/>
    <lineage>
        <taxon>Bacteria</taxon>
        <taxon>Bacillati</taxon>
        <taxon>Actinomycetota</taxon>
        <taxon>Actinomycetes</taxon>
        <taxon>Micrococcales</taxon>
        <taxon>Microbacteriaceae</taxon>
        <taxon>Microbacterium</taxon>
    </lineage>
</organism>
<evidence type="ECO:0000256" key="1">
    <source>
        <dbReference type="SAM" id="Phobius"/>
    </source>
</evidence>
<sequence>MNERGFWGDDRGSAPVEFVMVAALLTALTLGVIQLGVATYVRNVVHDAAVEGAYYGALADTSTGSAVDRTREVITRAIGAEYGTDVGTREIMIDGQSVVEVTVRASIPLVGLWPSGLQTEVTAHAPLESFDR</sequence>
<dbReference type="RefSeq" id="WP_292708616.1">
    <property type="nucleotide sequence ID" value="NZ_BAAAUO010000012.1"/>
</dbReference>
<feature type="transmembrane region" description="Helical" evidence="1">
    <location>
        <begin position="20"/>
        <end position="41"/>
    </location>
</feature>
<feature type="domain" description="TadE-like" evidence="2">
    <location>
        <begin position="12"/>
        <end position="53"/>
    </location>
</feature>
<dbReference type="InterPro" id="IPR012495">
    <property type="entry name" value="TadE-like_dom"/>
</dbReference>
<reference evidence="3 4" key="1">
    <citation type="submission" date="2024-01" db="EMBL/GenBank/DDBJ databases">
        <title>the genome sequence of strain Microbacterium schleiferi NBRC 15075.</title>
        <authorList>
            <person name="Ding Y."/>
            <person name="Zhang G."/>
        </authorList>
    </citation>
    <scope>NUCLEOTIDE SEQUENCE [LARGE SCALE GENOMIC DNA]</scope>
    <source>
        <strain evidence="3 4">NBRC 15075</strain>
    </source>
</reference>
<evidence type="ECO:0000313" key="3">
    <source>
        <dbReference type="EMBL" id="MEF2255084.1"/>
    </source>
</evidence>
<dbReference type="Pfam" id="PF07811">
    <property type="entry name" value="TadE"/>
    <property type="match status" value="1"/>
</dbReference>
<evidence type="ECO:0000313" key="4">
    <source>
        <dbReference type="Proteomes" id="UP001351900"/>
    </source>
</evidence>
<gene>
    <name evidence="3" type="ORF">V2V91_08035</name>
</gene>
<keyword evidence="1" id="KW-0812">Transmembrane</keyword>
<keyword evidence="4" id="KW-1185">Reference proteome</keyword>